<accession>A0ABQ2FQ42</accession>
<gene>
    <name evidence="1" type="ORF">GCM10010844_38410</name>
</gene>
<dbReference type="Proteomes" id="UP000604341">
    <property type="component" value="Unassembled WGS sequence"/>
</dbReference>
<name>A0ABQ2FQ42_9DEIO</name>
<keyword evidence="2" id="KW-1185">Reference proteome</keyword>
<comment type="caution">
    <text evidence="1">The sequence shown here is derived from an EMBL/GenBank/DDBJ whole genome shotgun (WGS) entry which is preliminary data.</text>
</comment>
<reference evidence="2" key="1">
    <citation type="journal article" date="2019" name="Int. J. Syst. Evol. Microbiol.">
        <title>The Global Catalogue of Microorganisms (GCM) 10K type strain sequencing project: providing services to taxonomists for standard genome sequencing and annotation.</title>
        <authorList>
            <consortium name="The Broad Institute Genomics Platform"/>
            <consortium name="The Broad Institute Genome Sequencing Center for Infectious Disease"/>
            <person name="Wu L."/>
            <person name="Ma J."/>
        </authorList>
    </citation>
    <scope>NUCLEOTIDE SEQUENCE [LARGE SCALE GENOMIC DNA]</scope>
    <source>
        <strain evidence="2">JCM 19173</strain>
    </source>
</reference>
<evidence type="ECO:0000313" key="2">
    <source>
        <dbReference type="Proteomes" id="UP000604341"/>
    </source>
</evidence>
<sequence>MAEFKPGTAGGHDTTTSHFATQHTGSVAGELIDVNQPVELRADGRLYKASGAGTFLGVSPRTVKVANQALTVHGLGQRFHASDAGSLVIGKTYYLGATAGQISDAATAVDAQGAFVAVSAYDLTVVRIGKLA</sequence>
<dbReference type="RefSeq" id="WP_189070597.1">
    <property type="nucleotide sequence ID" value="NZ_BMPE01000021.1"/>
</dbReference>
<evidence type="ECO:0000313" key="1">
    <source>
        <dbReference type="EMBL" id="GGL15812.1"/>
    </source>
</evidence>
<organism evidence="1 2">
    <name type="scientific">Deinococcus radiotolerans</name>
    <dbReference type="NCBI Taxonomy" id="1309407"/>
    <lineage>
        <taxon>Bacteria</taxon>
        <taxon>Thermotogati</taxon>
        <taxon>Deinococcota</taxon>
        <taxon>Deinococci</taxon>
        <taxon>Deinococcales</taxon>
        <taxon>Deinococcaceae</taxon>
        <taxon>Deinococcus</taxon>
    </lineage>
</organism>
<protein>
    <submittedName>
        <fullName evidence="1">Uncharacterized protein</fullName>
    </submittedName>
</protein>
<dbReference type="EMBL" id="BMPE01000021">
    <property type="protein sequence ID" value="GGL15812.1"/>
    <property type="molecule type" value="Genomic_DNA"/>
</dbReference>
<proteinExistence type="predicted"/>